<organism evidence="2 3">
    <name type="scientific">Candidatus Lachnoclostridium stercorigallinarum</name>
    <dbReference type="NCBI Taxonomy" id="2838634"/>
    <lineage>
        <taxon>Bacteria</taxon>
        <taxon>Bacillati</taxon>
        <taxon>Bacillota</taxon>
        <taxon>Clostridia</taxon>
        <taxon>Lachnospirales</taxon>
        <taxon>Lachnospiraceae</taxon>
    </lineage>
</organism>
<keyword evidence="1" id="KW-0472">Membrane</keyword>
<proteinExistence type="predicted"/>
<reference evidence="2" key="1">
    <citation type="journal article" date="2021" name="PeerJ">
        <title>Extensive microbial diversity within the chicken gut microbiome revealed by metagenomics and culture.</title>
        <authorList>
            <person name="Gilroy R."/>
            <person name="Ravi A."/>
            <person name="Getino M."/>
            <person name="Pursley I."/>
            <person name="Horton D.L."/>
            <person name="Alikhan N.F."/>
            <person name="Baker D."/>
            <person name="Gharbi K."/>
            <person name="Hall N."/>
            <person name="Watson M."/>
            <person name="Adriaenssens E.M."/>
            <person name="Foster-Nyarko E."/>
            <person name="Jarju S."/>
            <person name="Secka A."/>
            <person name="Antonio M."/>
            <person name="Oren A."/>
            <person name="Chaudhuri R.R."/>
            <person name="La Ragione R."/>
            <person name="Hildebrand F."/>
            <person name="Pallen M.J."/>
        </authorList>
    </citation>
    <scope>NUCLEOTIDE SEQUENCE</scope>
    <source>
        <strain evidence="2">ChiBcec1-1093</strain>
    </source>
</reference>
<gene>
    <name evidence="2" type="ORF">IAA17_02100</name>
</gene>
<sequence length="131" mass="14157">MSGRSSGDGTRGTALGAALRILIYAAVLGALVWGARMGYQFGREIFCPAAMSGEPGTEVQITVTEEDTVSDIAAVLEEKGLIDSRLIFFVQARLFEVEFQPGTYTLSTAMDSRQILDILSGEVQETEEEET</sequence>
<keyword evidence="1" id="KW-0812">Transmembrane</keyword>
<dbReference type="Pfam" id="PF02618">
    <property type="entry name" value="YceG"/>
    <property type="match status" value="1"/>
</dbReference>
<dbReference type="EMBL" id="DXBC01000035">
    <property type="protein sequence ID" value="HIZ78573.1"/>
    <property type="molecule type" value="Genomic_DNA"/>
</dbReference>
<evidence type="ECO:0000256" key="1">
    <source>
        <dbReference type="SAM" id="Phobius"/>
    </source>
</evidence>
<dbReference type="Proteomes" id="UP000824101">
    <property type="component" value="Unassembled WGS sequence"/>
</dbReference>
<name>A0A9D2GG72_9FIRM</name>
<dbReference type="InterPro" id="IPR003770">
    <property type="entry name" value="MLTG-like"/>
</dbReference>
<protein>
    <submittedName>
        <fullName evidence="2">Endolytic transglycosylase MltG</fullName>
    </submittedName>
</protein>
<reference evidence="2" key="2">
    <citation type="submission" date="2021-04" db="EMBL/GenBank/DDBJ databases">
        <authorList>
            <person name="Gilroy R."/>
        </authorList>
    </citation>
    <scope>NUCLEOTIDE SEQUENCE</scope>
    <source>
        <strain evidence="2">ChiBcec1-1093</strain>
    </source>
</reference>
<keyword evidence="1" id="KW-1133">Transmembrane helix</keyword>
<evidence type="ECO:0000313" key="3">
    <source>
        <dbReference type="Proteomes" id="UP000824101"/>
    </source>
</evidence>
<evidence type="ECO:0000313" key="2">
    <source>
        <dbReference type="EMBL" id="HIZ78573.1"/>
    </source>
</evidence>
<dbReference type="Gene3D" id="3.30.1490.480">
    <property type="entry name" value="Endolytic murein transglycosylase"/>
    <property type="match status" value="1"/>
</dbReference>
<dbReference type="AlphaFoldDB" id="A0A9D2GG72"/>
<comment type="caution">
    <text evidence="2">The sequence shown here is derived from an EMBL/GenBank/DDBJ whole genome shotgun (WGS) entry which is preliminary data.</text>
</comment>
<accession>A0A9D2GG72</accession>
<feature type="transmembrane region" description="Helical" evidence="1">
    <location>
        <begin position="12"/>
        <end position="33"/>
    </location>
</feature>